<dbReference type="Proteomes" id="UP000592820">
    <property type="component" value="Unassembled WGS sequence"/>
</dbReference>
<dbReference type="Pfam" id="PF13535">
    <property type="entry name" value="ATP-grasp_4"/>
    <property type="match status" value="1"/>
</dbReference>
<reference evidence="6 7" key="1">
    <citation type="submission" date="2020-08" db="EMBL/GenBank/DDBJ databases">
        <title>Genomic Encyclopedia of Type Strains, Phase IV (KMG-V): Genome sequencing to study the core and pangenomes of soil and plant-associated prokaryotes.</title>
        <authorList>
            <person name="Whitman W."/>
        </authorList>
    </citation>
    <scope>NUCLEOTIDE SEQUENCE [LARGE SCALE GENOMIC DNA]</scope>
    <source>
        <strain evidence="6 7">JPY162</strain>
    </source>
</reference>
<dbReference type="AlphaFoldDB" id="A0A7W8P833"/>
<evidence type="ECO:0000313" key="6">
    <source>
        <dbReference type="EMBL" id="MBB5405945.1"/>
    </source>
</evidence>
<dbReference type="GO" id="GO:0016874">
    <property type="term" value="F:ligase activity"/>
    <property type="evidence" value="ECO:0007669"/>
    <property type="project" value="UniProtKB-KW"/>
</dbReference>
<sequence length="410" mass="43906">MAIVVVEPVSSGTALIAAAQRLGHPVHVFCADTHIVPPTHLRTVASLTSVDTGSADDVAAAVRTVGGIDALVPGFEYAVDVVAQAAAQLGLPHLPPEAAALTRDKYRSRQRLSMAGLAVPRFAPIAKRGDVARAAAHVGFPAVVKPVDGCGSLLVRRVDSLAQLHATIDSVAHRSVPDMGREVGQAMMLEQYLDGPEYSVEGYVGPLGPRMLAITEKILGPEPYFVEMGHVVDATLDDRDRARLSAYVETVAREIGLTLGVFHAEVRMTRDGPTLIEIAARLGGDRIYRLVELAKSISLPEVMLRSYLGEWDPAPGYCHGRSTRVSGVRFLAPEAAGPFVGVSGLDEVRAQPGFQEAEIYPRAGDWVSPPTDFRGRVGHVLFTAPDRPTLERRLNGAQCALEMGLTFKVH</sequence>
<evidence type="ECO:0000259" key="5">
    <source>
        <dbReference type="PROSITE" id="PS50975"/>
    </source>
</evidence>
<evidence type="ECO:0000313" key="7">
    <source>
        <dbReference type="Proteomes" id="UP000592820"/>
    </source>
</evidence>
<dbReference type="GO" id="GO:0046872">
    <property type="term" value="F:metal ion binding"/>
    <property type="evidence" value="ECO:0007669"/>
    <property type="project" value="InterPro"/>
</dbReference>
<dbReference type="PROSITE" id="PS50975">
    <property type="entry name" value="ATP_GRASP"/>
    <property type="match status" value="1"/>
</dbReference>
<organism evidence="6 7">
    <name type="scientific">Paraburkholderia youngii</name>
    <dbReference type="NCBI Taxonomy" id="2782701"/>
    <lineage>
        <taxon>Bacteria</taxon>
        <taxon>Pseudomonadati</taxon>
        <taxon>Pseudomonadota</taxon>
        <taxon>Betaproteobacteria</taxon>
        <taxon>Burkholderiales</taxon>
        <taxon>Burkholderiaceae</taxon>
        <taxon>Paraburkholderia</taxon>
    </lineage>
</organism>
<dbReference type="Pfam" id="PF18603">
    <property type="entry name" value="LAL_C2"/>
    <property type="match status" value="1"/>
</dbReference>
<keyword evidence="2 4" id="KW-0547">Nucleotide-binding</keyword>
<dbReference type="Gene3D" id="3.30.470.20">
    <property type="entry name" value="ATP-grasp fold, B domain"/>
    <property type="match status" value="1"/>
</dbReference>
<gene>
    <name evidence="6" type="ORF">HDG41_008044</name>
</gene>
<dbReference type="InterPro" id="IPR040570">
    <property type="entry name" value="LAL_C2"/>
</dbReference>
<dbReference type="EMBL" id="JACHDE010000050">
    <property type="protein sequence ID" value="MBB5405945.1"/>
    <property type="molecule type" value="Genomic_DNA"/>
</dbReference>
<dbReference type="RefSeq" id="WP_227717777.1">
    <property type="nucleotide sequence ID" value="NZ_JACHDE010000050.1"/>
</dbReference>
<comment type="caution">
    <text evidence="6">The sequence shown here is derived from an EMBL/GenBank/DDBJ whole genome shotgun (WGS) entry which is preliminary data.</text>
</comment>
<evidence type="ECO:0000256" key="4">
    <source>
        <dbReference type="PROSITE-ProRule" id="PRU00409"/>
    </source>
</evidence>
<proteinExistence type="predicted"/>
<dbReference type="PANTHER" id="PTHR43585:SF2">
    <property type="entry name" value="ATP-GRASP ENZYME FSQD"/>
    <property type="match status" value="1"/>
</dbReference>
<evidence type="ECO:0000256" key="3">
    <source>
        <dbReference type="ARBA" id="ARBA00022840"/>
    </source>
</evidence>
<dbReference type="GO" id="GO:0005524">
    <property type="term" value="F:ATP binding"/>
    <property type="evidence" value="ECO:0007669"/>
    <property type="project" value="UniProtKB-UniRule"/>
</dbReference>
<protein>
    <submittedName>
        <fullName evidence="6">Biotin carboxylase</fullName>
    </submittedName>
</protein>
<dbReference type="Gene3D" id="3.40.50.20">
    <property type="match status" value="1"/>
</dbReference>
<accession>A0A7W8P833</accession>
<evidence type="ECO:0000256" key="1">
    <source>
        <dbReference type="ARBA" id="ARBA00022598"/>
    </source>
</evidence>
<dbReference type="InterPro" id="IPR052032">
    <property type="entry name" value="ATP-dep_AA_Ligase"/>
</dbReference>
<name>A0A7W8P833_9BURK</name>
<dbReference type="InterPro" id="IPR011761">
    <property type="entry name" value="ATP-grasp"/>
</dbReference>
<dbReference type="SUPFAM" id="SSF56059">
    <property type="entry name" value="Glutathione synthetase ATP-binding domain-like"/>
    <property type="match status" value="1"/>
</dbReference>
<keyword evidence="1" id="KW-0436">Ligase</keyword>
<dbReference type="PANTHER" id="PTHR43585">
    <property type="entry name" value="FUMIPYRROLE BIOSYNTHESIS PROTEIN C"/>
    <property type="match status" value="1"/>
</dbReference>
<keyword evidence="3 4" id="KW-0067">ATP-binding</keyword>
<feature type="domain" description="ATP-grasp" evidence="5">
    <location>
        <begin position="109"/>
        <end position="308"/>
    </location>
</feature>
<evidence type="ECO:0000256" key="2">
    <source>
        <dbReference type="ARBA" id="ARBA00022741"/>
    </source>
</evidence>